<gene>
    <name evidence="1" type="ORF">DDT56_19245</name>
</gene>
<name>A0A2U1TQ50_9GAMM</name>
<dbReference type="Gene3D" id="2.60.40.3230">
    <property type="match status" value="1"/>
</dbReference>
<keyword evidence="2" id="KW-1185">Reference proteome</keyword>
<dbReference type="RefSeq" id="WP_136168010.1">
    <property type="nucleotide sequence ID" value="NZ_KZ819091.1"/>
</dbReference>
<comment type="caution">
    <text evidence="1">The sequence shown here is derived from an EMBL/GenBank/DDBJ whole genome shotgun (WGS) entry which is preliminary data.</text>
</comment>
<dbReference type="Pfam" id="PF07233">
    <property type="entry name" value="DUF1425"/>
    <property type="match status" value="1"/>
</dbReference>
<dbReference type="AlphaFoldDB" id="A0A2U1TQ50"/>
<organism evidence="1 2">
    <name type="scientific">Brenneria corticis</name>
    <dbReference type="NCBI Taxonomy" id="2173106"/>
    <lineage>
        <taxon>Bacteria</taxon>
        <taxon>Pseudomonadati</taxon>
        <taxon>Pseudomonadota</taxon>
        <taxon>Gammaproteobacteria</taxon>
        <taxon>Enterobacterales</taxon>
        <taxon>Pectobacteriaceae</taxon>
        <taxon>Brenneria</taxon>
    </lineage>
</organism>
<accession>A0A2U1TQ50</accession>
<evidence type="ECO:0000313" key="2">
    <source>
        <dbReference type="Proteomes" id="UP000296159"/>
    </source>
</evidence>
<dbReference type="PROSITE" id="PS51257">
    <property type="entry name" value="PROKAR_LIPOPROTEIN"/>
    <property type="match status" value="1"/>
</dbReference>
<sequence>MRNPLSRCLSVLLMLGVLAGCGAPRVLTINERQTLVLDAPLLSAGITAGNPSLATKNGEKRASSVVSNSTRRPVTVHYRFYWYDDNGLDVLPYEAARTIVIPPETEISVVSTRGNPDVRQVRLHLFL</sequence>
<dbReference type="CDD" id="cd09030">
    <property type="entry name" value="DUF1425"/>
    <property type="match status" value="1"/>
</dbReference>
<dbReference type="InterPro" id="IPR010824">
    <property type="entry name" value="DUF1425"/>
</dbReference>
<proteinExistence type="predicted"/>
<dbReference type="InterPro" id="IPR038483">
    <property type="entry name" value="YcfL-like_sf"/>
</dbReference>
<evidence type="ECO:0000313" key="1">
    <source>
        <dbReference type="EMBL" id="PWC11492.1"/>
    </source>
</evidence>
<protein>
    <submittedName>
        <fullName evidence="1">DUF1425 domain-containing protein</fullName>
    </submittedName>
</protein>
<reference evidence="1 2" key="1">
    <citation type="submission" date="2018-04" db="EMBL/GenBank/DDBJ databases">
        <title>Brenneria corticis sp.nov.</title>
        <authorList>
            <person name="Li Y."/>
        </authorList>
    </citation>
    <scope>NUCLEOTIDE SEQUENCE [LARGE SCALE GENOMIC DNA]</scope>
    <source>
        <strain evidence="1 2">CFCC 11842</strain>
    </source>
</reference>
<dbReference type="Proteomes" id="UP000296159">
    <property type="component" value="Unassembled WGS sequence"/>
</dbReference>
<dbReference type="EMBL" id="QDKH01000028">
    <property type="protein sequence ID" value="PWC11492.1"/>
    <property type="molecule type" value="Genomic_DNA"/>
</dbReference>